<accession>A0A919CXS7</accession>
<name>A0A919CXS7_9ACTN</name>
<organism evidence="2 3">
    <name type="scientific">Streptomyces naganishii JCM 4654</name>
    <dbReference type="NCBI Taxonomy" id="1306179"/>
    <lineage>
        <taxon>Bacteria</taxon>
        <taxon>Bacillati</taxon>
        <taxon>Actinomycetota</taxon>
        <taxon>Actinomycetes</taxon>
        <taxon>Kitasatosporales</taxon>
        <taxon>Streptomycetaceae</taxon>
        <taxon>Streptomyces</taxon>
    </lineage>
</organism>
<gene>
    <name evidence="2" type="ORF">GCM10010508_52070</name>
</gene>
<dbReference type="AlphaFoldDB" id="A0A919CXS7"/>
<dbReference type="InterPro" id="IPR007575">
    <property type="entry name" value="SchA_CurD-like"/>
</dbReference>
<keyword evidence="3" id="KW-1185">Reference proteome</keyword>
<evidence type="ECO:0000313" key="2">
    <source>
        <dbReference type="EMBL" id="GHD93790.1"/>
    </source>
</evidence>
<dbReference type="Proteomes" id="UP000608955">
    <property type="component" value="Unassembled WGS sequence"/>
</dbReference>
<protein>
    <submittedName>
        <fullName evidence="2">SchA/CurD</fullName>
    </submittedName>
</protein>
<reference evidence="2" key="1">
    <citation type="journal article" date="2014" name="Int. J. Syst. Evol. Microbiol.">
        <title>Complete genome sequence of Corynebacterium casei LMG S-19264T (=DSM 44701T), isolated from a smear-ripened cheese.</title>
        <authorList>
            <consortium name="US DOE Joint Genome Institute (JGI-PGF)"/>
            <person name="Walter F."/>
            <person name="Albersmeier A."/>
            <person name="Kalinowski J."/>
            <person name="Ruckert C."/>
        </authorList>
    </citation>
    <scope>NUCLEOTIDE SEQUENCE</scope>
    <source>
        <strain evidence="2">JCM 4654</strain>
    </source>
</reference>
<reference evidence="2" key="2">
    <citation type="submission" date="2020-09" db="EMBL/GenBank/DDBJ databases">
        <authorList>
            <person name="Sun Q."/>
            <person name="Ohkuma M."/>
        </authorList>
    </citation>
    <scope>NUCLEOTIDE SEQUENCE</scope>
    <source>
        <strain evidence="2">JCM 4654</strain>
    </source>
</reference>
<evidence type="ECO:0000259" key="1">
    <source>
        <dbReference type="Pfam" id="PF04486"/>
    </source>
</evidence>
<evidence type="ECO:0000313" key="3">
    <source>
        <dbReference type="Proteomes" id="UP000608955"/>
    </source>
</evidence>
<dbReference type="EMBL" id="BMVF01000015">
    <property type="protein sequence ID" value="GHD93790.1"/>
    <property type="molecule type" value="Genomic_DNA"/>
</dbReference>
<dbReference type="RefSeq" id="WP_190180277.1">
    <property type="nucleotide sequence ID" value="NZ_BMVF01000015.1"/>
</dbReference>
<dbReference type="Gene3D" id="3.30.70.100">
    <property type="match status" value="1"/>
</dbReference>
<feature type="domain" description="SchA/CurD-like" evidence="1">
    <location>
        <begin position="1"/>
        <end position="118"/>
    </location>
</feature>
<comment type="caution">
    <text evidence="2">The sequence shown here is derived from an EMBL/GenBank/DDBJ whole genome shotgun (WGS) entry which is preliminary data.</text>
</comment>
<dbReference type="Pfam" id="PF04486">
    <property type="entry name" value="SchA_CurD"/>
    <property type="match status" value="1"/>
</dbReference>
<sequence length="127" mass="13960">MPFAAITYDIKPGHEAELAEIFGNFRRVRSSQVRDEAGAAAGTILATAVFLRDDTLVRVIEYTGDLEAVARHMAVQPGVREVEAKLKPYLTRPRDTDTVEGFVATFKRSLLRTVAQISARDNTPNAA</sequence>
<proteinExistence type="predicted"/>